<evidence type="ECO:0000256" key="10">
    <source>
        <dbReference type="HAMAP-Rule" id="MF_00097"/>
    </source>
</evidence>
<dbReference type="InterPro" id="IPR036206">
    <property type="entry name" value="ThiamineP_synth_sf"/>
</dbReference>
<dbReference type="PANTHER" id="PTHR20857:SF15">
    <property type="entry name" value="THIAMINE-PHOSPHATE SYNTHASE"/>
    <property type="match status" value="1"/>
</dbReference>
<evidence type="ECO:0000256" key="2">
    <source>
        <dbReference type="ARBA" id="ARBA00005165"/>
    </source>
</evidence>
<evidence type="ECO:0000256" key="12">
    <source>
        <dbReference type="RuleBase" id="RU004253"/>
    </source>
</evidence>
<reference evidence="14 17" key="2">
    <citation type="submission" date="2020-07" db="EMBL/GenBank/DDBJ databases">
        <title>Sequencing the genomes of 1000 actinobacteria strains.</title>
        <authorList>
            <person name="Klenk H.-P."/>
        </authorList>
    </citation>
    <scope>NUCLEOTIDE SEQUENCE [LARGE SCALE GENOMIC DNA]</scope>
    <source>
        <strain evidence="14 17">DSM 23870</strain>
    </source>
</reference>
<evidence type="ECO:0000313" key="15">
    <source>
        <dbReference type="EMBL" id="RXZ85678.1"/>
    </source>
</evidence>
<dbReference type="Proteomes" id="UP000581087">
    <property type="component" value="Unassembled WGS sequence"/>
</dbReference>
<comment type="catalytic activity">
    <reaction evidence="8 10 11">
        <text>2-(2-carboxy-4-methylthiazol-5-yl)ethyl phosphate + 4-amino-2-methyl-5-(diphosphooxymethyl)pyrimidine + 2 H(+) = thiamine phosphate + CO2 + diphosphate</text>
        <dbReference type="Rhea" id="RHEA:47848"/>
        <dbReference type="ChEBI" id="CHEBI:15378"/>
        <dbReference type="ChEBI" id="CHEBI:16526"/>
        <dbReference type="ChEBI" id="CHEBI:33019"/>
        <dbReference type="ChEBI" id="CHEBI:37575"/>
        <dbReference type="ChEBI" id="CHEBI:57841"/>
        <dbReference type="ChEBI" id="CHEBI:62890"/>
        <dbReference type="EC" id="2.5.1.3"/>
    </reaction>
</comment>
<reference evidence="15 16" key="1">
    <citation type="submission" date="2019-01" db="EMBL/GenBank/DDBJ databases">
        <title>Agromyces.</title>
        <authorList>
            <person name="Li J."/>
        </authorList>
    </citation>
    <scope>NUCLEOTIDE SEQUENCE [LARGE SCALE GENOMIC DNA]</scope>
    <source>
        <strain evidence="15 16">DSM 23870</strain>
    </source>
</reference>
<dbReference type="GO" id="GO:0009229">
    <property type="term" value="P:thiamine diphosphate biosynthetic process"/>
    <property type="evidence" value="ECO:0007669"/>
    <property type="project" value="UniProtKB-UniRule"/>
</dbReference>
<evidence type="ECO:0000256" key="11">
    <source>
        <dbReference type="RuleBase" id="RU003826"/>
    </source>
</evidence>
<keyword evidence="3 10" id="KW-0808">Transferase</keyword>
<comment type="caution">
    <text evidence="15">The sequence shown here is derived from an EMBL/GenBank/DDBJ whole genome shotgun (WGS) entry which is preliminary data.</text>
</comment>
<dbReference type="OrthoDB" id="3243336at2"/>
<dbReference type="Proteomes" id="UP000292686">
    <property type="component" value="Unassembled WGS sequence"/>
</dbReference>
<comment type="function">
    <text evidence="1 10">Condenses 4-methyl-5-(beta-hydroxyethyl)thiazole monophosphate (THZ-P) and 2-methyl-4-amino-5-hydroxymethyl pyrimidine pyrophosphate (HMP-PP) to form thiamine monophosphate (TMP).</text>
</comment>
<accession>A0A4Q2M1S1</accession>
<dbReference type="GO" id="GO:0005737">
    <property type="term" value="C:cytoplasm"/>
    <property type="evidence" value="ECO:0007669"/>
    <property type="project" value="TreeGrafter"/>
</dbReference>
<dbReference type="GO" id="GO:0000287">
    <property type="term" value="F:magnesium ion binding"/>
    <property type="evidence" value="ECO:0007669"/>
    <property type="project" value="UniProtKB-UniRule"/>
</dbReference>
<keyword evidence="4 10" id="KW-0479">Metal-binding</keyword>
<dbReference type="GO" id="GO:0004789">
    <property type="term" value="F:thiamine-phosphate diphosphorylase activity"/>
    <property type="evidence" value="ECO:0007669"/>
    <property type="project" value="UniProtKB-UniRule"/>
</dbReference>
<dbReference type="Gene3D" id="3.20.20.70">
    <property type="entry name" value="Aldolase class I"/>
    <property type="match status" value="1"/>
</dbReference>
<dbReference type="GO" id="GO:0009228">
    <property type="term" value="P:thiamine biosynthetic process"/>
    <property type="evidence" value="ECO:0007669"/>
    <property type="project" value="UniProtKB-KW"/>
</dbReference>
<feature type="binding site" evidence="10">
    <location>
        <position position="71"/>
    </location>
    <ligand>
        <name>Mg(2+)</name>
        <dbReference type="ChEBI" id="CHEBI:18420"/>
    </ligand>
</feature>
<evidence type="ECO:0000256" key="7">
    <source>
        <dbReference type="ARBA" id="ARBA00047334"/>
    </source>
</evidence>
<evidence type="ECO:0000256" key="6">
    <source>
        <dbReference type="ARBA" id="ARBA00022977"/>
    </source>
</evidence>
<dbReference type="SUPFAM" id="SSF51391">
    <property type="entry name" value="Thiamin phosphate synthase"/>
    <property type="match status" value="1"/>
</dbReference>
<evidence type="ECO:0000256" key="1">
    <source>
        <dbReference type="ARBA" id="ARBA00003814"/>
    </source>
</evidence>
<evidence type="ECO:0000259" key="13">
    <source>
        <dbReference type="Pfam" id="PF02581"/>
    </source>
</evidence>
<dbReference type="RefSeq" id="WP_129176386.1">
    <property type="nucleotide sequence ID" value="NZ_JACCBI010000001.1"/>
</dbReference>
<organism evidence="15 16">
    <name type="scientific">Agromyces atrinae</name>
    <dbReference type="NCBI Taxonomy" id="592376"/>
    <lineage>
        <taxon>Bacteria</taxon>
        <taxon>Bacillati</taxon>
        <taxon>Actinomycetota</taxon>
        <taxon>Actinomycetes</taxon>
        <taxon>Micrococcales</taxon>
        <taxon>Microbacteriaceae</taxon>
        <taxon>Agromyces</taxon>
    </lineage>
</organism>
<comment type="catalytic activity">
    <reaction evidence="7 10 11">
        <text>4-methyl-5-(2-phosphooxyethyl)-thiazole + 4-amino-2-methyl-5-(diphosphooxymethyl)pyrimidine + H(+) = thiamine phosphate + diphosphate</text>
        <dbReference type="Rhea" id="RHEA:22328"/>
        <dbReference type="ChEBI" id="CHEBI:15378"/>
        <dbReference type="ChEBI" id="CHEBI:33019"/>
        <dbReference type="ChEBI" id="CHEBI:37575"/>
        <dbReference type="ChEBI" id="CHEBI:57841"/>
        <dbReference type="ChEBI" id="CHEBI:58296"/>
        <dbReference type="EC" id="2.5.1.3"/>
    </reaction>
</comment>
<evidence type="ECO:0000313" key="14">
    <source>
        <dbReference type="EMBL" id="NYD68260.1"/>
    </source>
</evidence>
<feature type="binding site" evidence="10">
    <location>
        <position position="95"/>
    </location>
    <ligand>
        <name>Mg(2+)</name>
        <dbReference type="ChEBI" id="CHEBI:18420"/>
    </ligand>
</feature>
<dbReference type="InterPro" id="IPR013785">
    <property type="entry name" value="Aldolase_TIM"/>
</dbReference>
<gene>
    <name evidence="10 15" type="primary">thiE</name>
    <name evidence="14" type="ORF">BJ972_002779</name>
    <name evidence="15" type="ORF">ESP50_14420</name>
</gene>
<feature type="binding site" evidence="10">
    <location>
        <position position="114"/>
    </location>
    <ligand>
        <name>4-amino-2-methyl-5-(diphosphooxymethyl)pyrimidine</name>
        <dbReference type="ChEBI" id="CHEBI:57841"/>
    </ligand>
</feature>
<dbReference type="CDD" id="cd00564">
    <property type="entry name" value="TMP_TenI"/>
    <property type="match status" value="1"/>
</dbReference>
<comment type="pathway">
    <text evidence="2 10 12">Cofactor biosynthesis; thiamine diphosphate biosynthesis; thiamine phosphate from 4-amino-2-methyl-5-diphosphomethylpyrimidine and 4-methyl-5-(2-phosphoethyl)-thiazole: step 1/1.</text>
</comment>
<evidence type="ECO:0000313" key="16">
    <source>
        <dbReference type="Proteomes" id="UP000292686"/>
    </source>
</evidence>
<dbReference type="InterPro" id="IPR022998">
    <property type="entry name" value="ThiamineP_synth_TenI"/>
</dbReference>
<feature type="binding site" evidence="10">
    <location>
        <position position="144"/>
    </location>
    <ligand>
        <name>4-amino-2-methyl-5-(diphosphooxymethyl)pyrimidine</name>
        <dbReference type="ChEBI" id="CHEBI:57841"/>
    </ligand>
</feature>
<comment type="similarity">
    <text evidence="10 11">Belongs to the thiamine-phosphate synthase family.</text>
</comment>
<feature type="binding site" evidence="10">
    <location>
        <position position="70"/>
    </location>
    <ligand>
        <name>4-amino-2-methyl-5-(diphosphooxymethyl)pyrimidine</name>
        <dbReference type="ChEBI" id="CHEBI:57841"/>
    </ligand>
</feature>
<keyword evidence="6 10" id="KW-0784">Thiamine biosynthesis</keyword>
<evidence type="ECO:0000313" key="17">
    <source>
        <dbReference type="Proteomes" id="UP000581087"/>
    </source>
</evidence>
<comment type="catalytic activity">
    <reaction evidence="9 10 11">
        <text>2-[(2R,5Z)-2-carboxy-4-methylthiazol-5(2H)-ylidene]ethyl phosphate + 4-amino-2-methyl-5-(diphosphooxymethyl)pyrimidine + 2 H(+) = thiamine phosphate + CO2 + diphosphate</text>
        <dbReference type="Rhea" id="RHEA:47844"/>
        <dbReference type="ChEBI" id="CHEBI:15378"/>
        <dbReference type="ChEBI" id="CHEBI:16526"/>
        <dbReference type="ChEBI" id="CHEBI:33019"/>
        <dbReference type="ChEBI" id="CHEBI:37575"/>
        <dbReference type="ChEBI" id="CHEBI:57841"/>
        <dbReference type="ChEBI" id="CHEBI:62899"/>
        <dbReference type="EC" id="2.5.1.3"/>
    </reaction>
</comment>
<dbReference type="UniPathway" id="UPA00060">
    <property type="reaction ID" value="UER00141"/>
</dbReference>
<keyword evidence="16" id="KW-1185">Reference proteome</keyword>
<dbReference type="HAMAP" id="MF_00097">
    <property type="entry name" value="TMP_synthase"/>
    <property type="match status" value="1"/>
</dbReference>
<feature type="binding site" evidence="10">
    <location>
        <begin position="192"/>
        <end position="193"/>
    </location>
    <ligand>
        <name>2-[(2R,5Z)-2-carboxy-4-methylthiazol-5(2H)-ylidene]ethyl phosphate</name>
        <dbReference type="ChEBI" id="CHEBI:62899"/>
    </ligand>
</feature>
<evidence type="ECO:0000256" key="4">
    <source>
        <dbReference type="ARBA" id="ARBA00022723"/>
    </source>
</evidence>
<dbReference type="EMBL" id="SDPM01000008">
    <property type="protein sequence ID" value="RXZ85678.1"/>
    <property type="molecule type" value="Genomic_DNA"/>
</dbReference>
<dbReference type="EC" id="2.5.1.3" evidence="10"/>
<evidence type="ECO:0000256" key="5">
    <source>
        <dbReference type="ARBA" id="ARBA00022842"/>
    </source>
</evidence>
<evidence type="ECO:0000256" key="9">
    <source>
        <dbReference type="ARBA" id="ARBA00047883"/>
    </source>
</evidence>
<feature type="binding site" evidence="10">
    <location>
        <position position="172"/>
    </location>
    <ligand>
        <name>2-[(2R,5Z)-2-carboxy-4-methylthiazol-5(2H)-ylidene]ethyl phosphate</name>
        <dbReference type="ChEBI" id="CHEBI:62899"/>
    </ligand>
</feature>
<dbReference type="NCBIfam" id="TIGR00693">
    <property type="entry name" value="thiE"/>
    <property type="match status" value="1"/>
</dbReference>
<evidence type="ECO:0000256" key="3">
    <source>
        <dbReference type="ARBA" id="ARBA00022679"/>
    </source>
</evidence>
<name>A0A4Q2M1S1_9MICO</name>
<dbReference type="EMBL" id="JACCBI010000001">
    <property type="protein sequence ID" value="NYD68260.1"/>
    <property type="molecule type" value="Genomic_DNA"/>
</dbReference>
<feature type="binding site" evidence="10">
    <location>
        <begin position="39"/>
        <end position="43"/>
    </location>
    <ligand>
        <name>4-amino-2-methyl-5-(diphosphooxymethyl)pyrimidine</name>
        <dbReference type="ChEBI" id="CHEBI:57841"/>
    </ligand>
</feature>
<comment type="cofactor">
    <cofactor evidence="10">
        <name>Mg(2+)</name>
        <dbReference type="ChEBI" id="CHEBI:18420"/>
    </cofactor>
    <text evidence="10">Binds 1 Mg(2+) ion per subunit.</text>
</comment>
<dbReference type="PANTHER" id="PTHR20857">
    <property type="entry name" value="THIAMINE-PHOSPHATE PYROPHOSPHORYLASE"/>
    <property type="match status" value="1"/>
</dbReference>
<protein>
    <recommendedName>
        <fullName evidence="10">Thiamine-phosphate synthase</fullName>
        <shortName evidence="10">TP synthase</shortName>
        <shortName evidence="10">TPS</shortName>
        <ecNumber evidence="10">2.5.1.3</ecNumber>
    </recommendedName>
    <alternativeName>
        <fullName evidence="10">Thiamine-phosphate pyrophosphorylase</fullName>
        <shortName evidence="10">TMP pyrophosphorylase</shortName>
        <shortName evidence="10">TMP-PPase</shortName>
    </alternativeName>
</protein>
<dbReference type="Pfam" id="PF02581">
    <property type="entry name" value="TMP-TENI"/>
    <property type="match status" value="1"/>
</dbReference>
<dbReference type="AlphaFoldDB" id="A0A4Q2M1S1"/>
<feature type="binding site" evidence="10">
    <location>
        <begin position="141"/>
        <end position="143"/>
    </location>
    <ligand>
        <name>2-[(2R,5Z)-2-carboxy-4-methylthiazol-5(2H)-ylidene]ethyl phosphate</name>
        <dbReference type="ChEBI" id="CHEBI:62899"/>
    </ligand>
</feature>
<dbReference type="InterPro" id="IPR034291">
    <property type="entry name" value="TMP_synthase"/>
</dbReference>
<evidence type="ECO:0000256" key="8">
    <source>
        <dbReference type="ARBA" id="ARBA00047851"/>
    </source>
</evidence>
<keyword evidence="5 10" id="KW-0460">Magnesium</keyword>
<feature type="domain" description="Thiamine phosphate synthase/TenI" evidence="13">
    <location>
        <begin position="7"/>
        <end position="195"/>
    </location>
</feature>
<sequence length="216" mass="21618">MTLDLSLYLVTDAASAASAGHDVVDVVTAAVAGGVTAVQIREKDASARAFLETVERIAAVTPPEVAVFVNDRIDVFLAARDRGARVAGVHVGQSDLPAGAVRALVGAHAYVGLSAATVAELDIVRAAPVVDYVGIGAVHPTLTKADAPPALGIDGFAHLAELSPVPAVAIGGIQSIDLAPLRAAGAAGAAVVSAICAASDPREAARILRAAWEGRA</sequence>
<proteinExistence type="inferred from homology"/>